<evidence type="ECO:0000256" key="3">
    <source>
        <dbReference type="ARBA" id="ARBA00022989"/>
    </source>
</evidence>
<dbReference type="GO" id="GO:0005794">
    <property type="term" value="C:Golgi apparatus"/>
    <property type="evidence" value="ECO:0007669"/>
    <property type="project" value="TreeGrafter"/>
</dbReference>
<dbReference type="Proteomes" id="UP001164929">
    <property type="component" value="Chromosome 19"/>
</dbReference>
<protein>
    <submittedName>
        <fullName evidence="5">Transmembrane protein 115-like</fullName>
    </submittedName>
</protein>
<gene>
    <name evidence="5" type="ORF">NC653_041432</name>
</gene>
<dbReference type="InterPro" id="IPR013861">
    <property type="entry name" value="TMEM115/Pdh1/Rbl19"/>
</dbReference>
<dbReference type="EMBL" id="JAQIZT010000019">
    <property type="protein sequence ID" value="KAJ6952281.1"/>
    <property type="molecule type" value="Genomic_DNA"/>
</dbReference>
<comment type="caution">
    <text evidence="5">The sequence shown here is derived from an EMBL/GenBank/DDBJ whole genome shotgun (WGS) entry which is preliminary data.</text>
</comment>
<reference evidence="5" key="1">
    <citation type="journal article" date="2023" name="Mol. Ecol. Resour.">
        <title>Chromosome-level genome assembly of a triploid poplar Populus alba 'Berolinensis'.</title>
        <authorList>
            <person name="Chen S."/>
            <person name="Yu Y."/>
            <person name="Wang X."/>
            <person name="Wang S."/>
            <person name="Zhang T."/>
            <person name="Zhou Y."/>
            <person name="He R."/>
            <person name="Meng N."/>
            <person name="Wang Y."/>
            <person name="Liu W."/>
            <person name="Liu Z."/>
            <person name="Liu J."/>
            <person name="Guo Q."/>
            <person name="Huang H."/>
            <person name="Sederoff R.R."/>
            <person name="Wang G."/>
            <person name="Qu G."/>
            <person name="Chen S."/>
        </authorList>
    </citation>
    <scope>NUCLEOTIDE SEQUENCE</scope>
    <source>
        <strain evidence="5">SC-2020</strain>
    </source>
</reference>
<organism evidence="5 6">
    <name type="scientific">Populus alba x Populus x berolinensis</name>
    <dbReference type="NCBI Taxonomy" id="444605"/>
    <lineage>
        <taxon>Eukaryota</taxon>
        <taxon>Viridiplantae</taxon>
        <taxon>Streptophyta</taxon>
        <taxon>Embryophyta</taxon>
        <taxon>Tracheophyta</taxon>
        <taxon>Spermatophyta</taxon>
        <taxon>Magnoliopsida</taxon>
        <taxon>eudicotyledons</taxon>
        <taxon>Gunneridae</taxon>
        <taxon>Pentapetalae</taxon>
        <taxon>rosids</taxon>
        <taxon>fabids</taxon>
        <taxon>Malpighiales</taxon>
        <taxon>Salicaceae</taxon>
        <taxon>Saliceae</taxon>
        <taxon>Populus</taxon>
    </lineage>
</organism>
<name>A0AAD6L8K8_9ROSI</name>
<evidence type="ECO:0000256" key="1">
    <source>
        <dbReference type="ARBA" id="ARBA00004141"/>
    </source>
</evidence>
<dbReference type="PANTHER" id="PTHR13377:SF14">
    <property type="entry name" value="RHOMBOID-LIKE PROTEIN 19"/>
    <property type="match status" value="1"/>
</dbReference>
<sequence>MSWIYLRYFHRKPETKVRGDPSDDFAFSSFFPDFLRPVIDPIASIFHRMLCGRFETSIEAHGYTLGGAPLPGSDPIEASSHRERGARALEERLAAERLATAQSAEELKKDASENELEVHLPNFLLKVGLGPGFAAPFLLHMGKKLRA</sequence>
<keyword evidence="3" id="KW-1133">Transmembrane helix</keyword>
<dbReference type="AlphaFoldDB" id="A0AAD6L8K8"/>
<proteinExistence type="predicted"/>
<evidence type="ECO:0000256" key="2">
    <source>
        <dbReference type="ARBA" id="ARBA00022692"/>
    </source>
</evidence>
<keyword evidence="6" id="KW-1185">Reference proteome</keyword>
<evidence type="ECO:0000256" key="4">
    <source>
        <dbReference type="ARBA" id="ARBA00023136"/>
    </source>
</evidence>
<dbReference type="GO" id="GO:0006890">
    <property type="term" value="P:retrograde vesicle-mediated transport, Golgi to endoplasmic reticulum"/>
    <property type="evidence" value="ECO:0007669"/>
    <property type="project" value="InterPro"/>
</dbReference>
<accession>A0AAD6L8K8</accession>
<evidence type="ECO:0000313" key="5">
    <source>
        <dbReference type="EMBL" id="KAJ6952281.1"/>
    </source>
</evidence>
<dbReference type="PANTHER" id="PTHR13377">
    <property type="entry name" value="PLACENTAL PROTEIN 6"/>
    <property type="match status" value="1"/>
</dbReference>
<keyword evidence="2 5" id="KW-0812">Transmembrane</keyword>
<evidence type="ECO:0000313" key="6">
    <source>
        <dbReference type="Proteomes" id="UP001164929"/>
    </source>
</evidence>
<dbReference type="GO" id="GO:0016020">
    <property type="term" value="C:membrane"/>
    <property type="evidence" value="ECO:0007669"/>
    <property type="project" value="UniProtKB-SubCell"/>
</dbReference>
<keyword evidence="4" id="KW-0472">Membrane</keyword>
<comment type="subcellular location">
    <subcellularLocation>
        <location evidence="1">Membrane</location>
        <topology evidence="1">Multi-pass membrane protein</topology>
    </subcellularLocation>
</comment>